<dbReference type="AlphaFoldDB" id="A0A2A6RKK8"/>
<evidence type="ECO:0000313" key="2">
    <source>
        <dbReference type="Proteomes" id="UP000220527"/>
    </source>
</evidence>
<organism evidence="1 2">
    <name type="scientific">Candidatus Viridilinea mediisalina</name>
    <dbReference type="NCBI Taxonomy" id="2024553"/>
    <lineage>
        <taxon>Bacteria</taxon>
        <taxon>Bacillati</taxon>
        <taxon>Chloroflexota</taxon>
        <taxon>Chloroflexia</taxon>
        <taxon>Chloroflexales</taxon>
        <taxon>Chloroflexineae</taxon>
        <taxon>Oscillochloridaceae</taxon>
        <taxon>Candidatus Viridilinea</taxon>
    </lineage>
</organism>
<reference evidence="2" key="1">
    <citation type="submission" date="2017-08" db="EMBL/GenBank/DDBJ databases">
        <authorList>
            <person name="Grouzdev D.S."/>
            <person name="Gaisin V.A."/>
            <person name="Rysina M.S."/>
            <person name="Gorlenko V.M."/>
        </authorList>
    </citation>
    <scope>NUCLEOTIDE SEQUENCE [LARGE SCALE GENOMIC DNA]</scope>
    <source>
        <strain evidence="2">Kir15-3F</strain>
    </source>
</reference>
<dbReference type="EMBL" id="NQWI01000030">
    <property type="protein sequence ID" value="PDW03441.1"/>
    <property type="molecule type" value="Genomic_DNA"/>
</dbReference>
<gene>
    <name evidence="1" type="ORF">CJ255_08920</name>
</gene>
<protein>
    <submittedName>
        <fullName evidence="1">Uncharacterized protein</fullName>
    </submittedName>
</protein>
<dbReference type="OrthoDB" id="164024at2"/>
<keyword evidence="2" id="KW-1185">Reference proteome</keyword>
<dbReference type="RefSeq" id="WP_097643758.1">
    <property type="nucleotide sequence ID" value="NZ_NQWI01000030.1"/>
</dbReference>
<evidence type="ECO:0000313" key="1">
    <source>
        <dbReference type="EMBL" id="PDW03441.1"/>
    </source>
</evidence>
<name>A0A2A6RKK8_9CHLR</name>
<sequence>MADQLTVQIEFCDADATQPDPVRVAALADAALATLRAQGFVPQPVYTGAMGGDLYEVVRQLAEGAAANKDVVLALITGVAAPIAGALAARLGQRAAAKPAAPAPAAVVVIVEGVQVAVREPEITPDELLQRLLATDPALASKVSPATRAVVRVYTKADSR</sequence>
<proteinExistence type="predicted"/>
<dbReference type="Proteomes" id="UP000220527">
    <property type="component" value="Unassembled WGS sequence"/>
</dbReference>
<comment type="caution">
    <text evidence="1">The sequence shown here is derived from an EMBL/GenBank/DDBJ whole genome shotgun (WGS) entry which is preliminary data.</text>
</comment>
<accession>A0A2A6RKK8</accession>